<organism evidence="1 2">
    <name type="scientific">candidate division WS6 bacterium GW2011_GWF2_39_15</name>
    <dbReference type="NCBI Taxonomy" id="1619100"/>
    <lineage>
        <taxon>Bacteria</taxon>
        <taxon>Candidatus Dojkabacteria</taxon>
    </lineage>
</organism>
<evidence type="ECO:0000313" key="1">
    <source>
        <dbReference type="EMBL" id="KKR06469.1"/>
    </source>
</evidence>
<proteinExistence type="predicted"/>
<name>A0A0G0MR09_9BACT</name>
<accession>A0A0G0MR09</accession>
<comment type="caution">
    <text evidence="1">The sequence shown here is derived from an EMBL/GenBank/DDBJ whole genome shotgun (WGS) entry which is preliminary data.</text>
</comment>
<gene>
    <name evidence="1" type="ORF">UT34_C0001G0510</name>
</gene>
<reference evidence="1 2" key="1">
    <citation type="journal article" date="2015" name="Nature">
        <title>rRNA introns, odd ribosomes, and small enigmatic genomes across a large radiation of phyla.</title>
        <authorList>
            <person name="Brown C.T."/>
            <person name="Hug L.A."/>
            <person name="Thomas B.C."/>
            <person name="Sharon I."/>
            <person name="Castelle C.J."/>
            <person name="Singh A."/>
            <person name="Wilkins M.J."/>
            <person name="Williams K.H."/>
            <person name="Banfield J.F."/>
        </authorList>
    </citation>
    <scope>NUCLEOTIDE SEQUENCE [LARGE SCALE GENOMIC DNA]</scope>
</reference>
<dbReference type="AlphaFoldDB" id="A0A0G0MR09"/>
<protein>
    <submittedName>
        <fullName evidence="1">Uncharacterized protein</fullName>
    </submittedName>
</protein>
<sequence>MTGEQPEISREAVTGSIMLAAKEFDFVNLNDISLSFQNGNIYPTVANVTITFKRNAEINQGAIRRSMDSVARQFNGAIGKDDIDSDYYMFDITFGERF</sequence>
<dbReference type="STRING" id="1619100.UT34_C0001G0510"/>
<evidence type="ECO:0000313" key="2">
    <source>
        <dbReference type="Proteomes" id="UP000034799"/>
    </source>
</evidence>
<dbReference type="EMBL" id="LBWK01000001">
    <property type="protein sequence ID" value="KKR06469.1"/>
    <property type="molecule type" value="Genomic_DNA"/>
</dbReference>
<dbReference type="Proteomes" id="UP000034799">
    <property type="component" value="Unassembled WGS sequence"/>
</dbReference>